<feature type="binding site" evidence="5">
    <location>
        <begin position="62"/>
        <end position="63"/>
    </location>
    <ligand>
        <name>S-adenosyl-L-methionine</name>
        <dbReference type="ChEBI" id="CHEBI:59789"/>
    </ligand>
</feature>
<dbReference type="GO" id="GO:0005829">
    <property type="term" value="C:cytosol"/>
    <property type="evidence" value="ECO:0007669"/>
    <property type="project" value="TreeGrafter"/>
</dbReference>
<dbReference type="InterPro" id="IPR053384">
    <property type="entry name" value="SAM-dep_methyltransferase"/>
</dbReference>
<dbReference type="AlphaFoldDB" id="A0A8C5Q0Y7"/>
<feature type="binding site" evidence="5">
    <location>
        <position position="68"/>
    </location>
    <ligand>
        <name>S-adenosyl-L-methionine</name>
        <dbReference type="ChEBI" id="CHEBI:59789"/>
    </ligand>
</feature>
<dbReference type="FunFam" id="3.40.50.150:FF:000065">
    <property type="entry name" value="Phenylethanolamine N-methyltransferase"/>
    <property type="match status" value="1"/>
</dbReference>
<evidence type="ECO:0000256" key="4">
    <source>
        <dbReference type="ARBA" id="ARBA00022691"/>
    </source>
</evidence>
<keyword evidence="4 5" id="KW-0949">S-adenosyl-L-methionine</keyword>
<sequence length="264" mass="30166">MEASSRSQETFRKDFDPKNYFDTYYTPGKGGLTTEWIPFALKNLYEIFSSGKVKGDTLMDIGAGPAIYQLLSACNAFKNIITSDFLNENCAQIKKWLRNDPDMLDWSSYVQTVCDMEGNSETCEEKEDKLRRAVKCVLKCDVLKKNPFDPFVLPPVDCLLSCLCLETPCKDLDAYRDVVKNFNDLLKPGGHLIIQGTAMATFYSVGEKRFSLLTVGKEDLEKAFTESGFEILKLEIKLRQDMTFWRLADYQGFYVVHARKPRIV</sequence>
<dbReference type="OrthoDB" id="10050085at2759"/>
<feature type="binding site" evidence="5">
    <location>
        <begin position="141"/>
        <end position="142"/>
    </location>
    <ligand>
        <name>S-adenosyl-L-methionine</name>
        <dbReference type="ChEBI" id="CHEBI:59789"/>
    </ligand>
</feature>
<dbReference type="PANTHER" id="PTHR10867:SF32">
    <property type="entry name" value="NICOTINAMIDE N-METHYLTRANSFERASE"/>
    <property type="match status" value="1"/>
</dbReference>
<keyword evidence="2" id="KW-0489">Methyltransferase</keyword>
<organism evidence="6 7">
    <name type="scientific">Leptobrachium leishanense</name>
    <name type="common">Leishan spiny toad</name>
    <dbReference type="NCBI Taxonomy" id="445787"/>
    <lineage>
        <taxon>Eukaryota</taxon>
        <taxon>Metazoa</taxon>
        <taxon>Chordata</taxon>
        <taxon>Craniata</taxon>
        <taxon>Vertebrata</taxon>
        <taxon>Euteleostomi</taxon>
        <taxon>Amphibia</taxon>
        <taxon>Batrachia</taxon>
        <taxon>Anura</taxon>
        <taxon>Pelobatoidea</taxon>
        <taxon>Megophryidae</taxon>
        <taxon>Leptobrachium</taxon>
    </lineage>
</organism>
<protein>
    <recommendedName>
        <fullName evidence="8">Nicotinamide N-methyltransferase</fullName>
    </recommendedName>
</protein>
<dbReference type="NCBIfam" id="NF041360">
    <property type="entry name" value="GntF_guanitoxin"/>
    <property type="match status" value="1"/>
</dbReference>
<dbReference type="GO" id="GO:0008757">
    <property type="term" value="F:S-adenosylmethionine-dependent methyltransferase activity"/>
    <property type="evidence" value="ECO:0007669"/>
    <property type="project" value="UniProtKB-ARBA"/>
</dbReference>
<evidence type="ECO:0000256" key="2">
    <source>
        <dbReference type="ARBA" id="ARBA00022603"/>
    </source>
</evidence>
<feature type="binding site" evidence="5">
    <location>
        <position position="20"/>
    </location>
    <ligand>
        <name>S-adenosyl-L-methionine</name>
        <dbReference type="ChEBI" id="CHEBI:59789"/>
    </ligand>
</feature>
<evidence type="ECO:0000313" key="7">
    <source>
        <dbReference type="Proteomes" id="UP000694569"/>
    </source>
</evidence>
<evidence type="ECO:0008006" key="8">
    <source>
        <dbReference type="Google" id="ProtNLM"/>
    </source>
</evidence>
<evidence type="ECO:0000256" key="1">
    <source>
        <dbReference type="ARBA" id="ARBA00007996"/>
    </source>
</evidence>
<dbReference type="Pfam" id="PF01234">
    <property type="entry name" value="NNMT_PNMT_TEMT"/>
    <property type="match status" value="1"/>
</dbReference>
<reference evidence="6" key="1">
    <citation type="submission" date="2025-08" db="UniProtKB">
        <authorList>
            <consortium name="Ensembl"/>
        </authorList>
    </citation>
    <scope>IDENTIFICATION</scope>
</reference>
<keyword evidence="7" id="KW-1185">Reference proteome</keyword>
<feature type="binding site" evidence="5">
    <location>
        <position position="25"/>
    </location>
    <ligand>
        <name>S-adenosyl-L-methionine</name>
        <dbReference type="ChEBI" id="CHEBI:59789"/>
    </ligand>
</feature>
<name>A0A8C5Q0Y7_9ANUR</name>
<dbReference type="Proteomes" id="UP000694569">
    <property type="component" value="Unplaced"/>
</dbReference>
<keyword evidence="3" id="KW-0808">Transferase</keyword>
<dbReference type="PROSITE" id="PS51681">
    <property type="entry name" value="SAM_MT_NNMT_PNMT_TEMT"/>
    <property type="match status" value="1"/>
</dbReference>
<dbReference type="GO" id="GO:0032259">
    <property type="term" value="P:methylation"/>
    <property type="evidence" value="ECO:0007669"/>
    <property type="project" value="UniProtKB-KW"/>
</dbReference>
<dbReference type="Gene3D" id="3.40.50.150">
    <property type="entry name" value="Vaccinia Virus protein VP39"/>
    <property type="match status" value="1"/>
</dbReference>
<comment type="similarity">
    <text evidence="1">Belongs to the class I-like SAM-binding methyltransferase superfamily. NNMT/PNMT/TEMT family.</text>
</comment>
<evidence type="ECO:0000313" key="6">
    <source>
        <dbReference type="Ensembl" id="ENSLLEP00000030665.1"/>
    </source>
</evidence>
<dbReference type="PANTHER" id="PTHR10867">
    <property type="entry name" value="NNMT/PNMT/TEMT FAMILY MEMBER"/>
    <property type="match status" value="1"/>
</dbReference>
<proteinExistence type="inferred from homology"/>
<dbReference type="PIRSF" id="PIRSF000384">
    <property type="entry name" value="PNMTase"/>
    <property type="match status" value="1"/>
</dbReference>
<dbReference type="InterPro" id="IPR000940">
    <property type="entry name" value="NNMT_TEMT_trans"/>
</dbReference>
<dbReference type="InterPro" id="IPR029063">
    <property type="entry name" value="SAM-dependent_MTases_sf"/>
</dbReference>
<reference evidence="6" key="2">
    <citation type="submission" date="2025-09" db="UniProtKB">
        <authorList>
            <consortium name="Ensembl"/>
        </authorList>
    </citation>
    <scope>IDENTIFICATION</scope>
</reference>
<feature type="binding site" evidence="5">
    <location>
        <position position="89"/>
    </location>
    <ligand>
        <name>S-adenosyl-L-methionine</name>
        <dbReference type="ChEBI" id="CHEBI:59789"/>
    </ligand>
</feature>
<dbReference type="Ensembl" id="ENSLLET00000031843.1">
    <property type="protein sequence ID" value="ENSLLEP00000030665.1"/>
    <property type="gene ID" value="ENSLLEG00000019416.1"/>
</dbReference>
<feature type="binding site" evidence="5">
    <location>
        <position position="84"/>
    </location>
    <ligand>
        <name>S-adenosyl-L-methionine</name>
        <dbReference type="ChEBI" id="CHEBI:59789"/>
    </ligand>
</feature>
<evidence type="ECO:0000256" key="3">
    <source>
        <dbReference type="ARBA" id="ARBA00022679"/>
    </source>
</evidence>
<dbReference type="CDD" id="cd02440">
    <property type="entry name" value="AdoMet_MTases"/>
    <property type="match status" value="1"/>
</dbReference>
<dbReference type="GO" id="GO:0008170">
    <property type="term" value="F:N-methyltransferase activity"/>
    <property type="evidence" value="ECO:0007669"/>
    <property type="project" value="TreeGrafter"/>
</dbReference>
<accession>A0A8C5Q0Y7</accession>
<dbReference type="SUPFAM" id="SSF53335">
    <property type="entry name" value="S-adenosyl-L-methionine-dependent methyltransferases"/>
    <property type="match status" value="1"/>
</dbReference>
<evidence type="ECO:0000256" key="5">
    <source>
        <dbReference type="PIRSR" id="PIRSR000384-1"/>
    </source>
</evidence>
<dbReference type="GeneTree" id="ENSGT00390000011708"/>